<reference evidence="1 2" key="1">
    <citation type="journal article" date="2019" name="Nat. Ecol. Evol.">
        <title>Megaphylogeny resolves global patterns of mushroom evolution.</title>
        <authorList>
            <person name="Varga T."/>
            <person name="Krizsan K."/>
            <person name="Foldi C."/>
            <person name="Dima B."/>
            <person name="Sanchez-Garcia M."/>
            <person name="Sanchez-Ramirez S."/>
            <person name="Szollosi G.J."/>
            <person name="Szarkandi J.G."/>
            <person name="Papp V."/>
            <person name="Albert L."/>
            <person name="Andreopoulos W."/>
            <person name="Angelini C."/>
            <person name="Antonin V."/>
            <person name="Barry K.W."/>
            <person name="Bougher N.L."/>
            <person name="Buchanan P."/>
            <person name="Buyck B."/>
            <person name="Bense V."/>
            <person name="Catcheside P."/>
            <person name="Chovatia M."/>
            <person name="Cooper J."/>
            <person name="Damon W."/>
            <person name="Desjardin D."/>
            <person name="Finy P."/>
            <person name="Geml J."/>
            <person name="Haridas S."/>
            <person name="Hughes K."/>
            <person name="Justo A."/>
            <person name="Karasinski D."/>
            <person name="Kautmanova I."/>
            <person name="Kiss B."/>
            <person name="Kocsube S."/>
            <person name="Kotiranta H."/>
            <person name="LaButti K.M."/>
            <person name="Lechner B.E."/>
            <person name="Liimatainen K."/>
            <person name="Lipzen A."/>
            <person name="Lukacs Z."/>
            <person name="Mihaltcheva S."/>
            <person name="Morgado L.N."/>
            <person name="Niskanen T."/>
            <person name="Noordeloos M.E."/>
            <person name="Ohm R.A."/>
            <person name="Ortiz-Santana B."/>
            <person name="Ovrebo C."/>
            <person name="Racz N."/>
            <person name="Riley R."/>
            <person name="Savchenko A."/>
            <person name="Shiryaev A."/>
            <person name="Soop K."/>
            <person name="Spirin V."/>
            <person name="Szebenyi C."/>
            <person name="Tomsovsky M."/>
            <person name="Tulloss R.E."/>
            <person name="Uehling J."/>
            <person name="Grigoriev I.V."/>
            <person name="Vagvolgyi C."/>
            <person name="Papp T."/>
            <person name="Martin F.M."/>
            <person name="Miettinen O."/>
            <person name="Hibbett D.S."/>
            <person name="Nagy L.G."/>
        </authorList>
    </citation>
    <scope>NUCLEOTIDE SEQUENCE [LARGE SCALE GENOMIC DNA]</scope>
    <source>
        <strain evidence="1 2">NL-1719</strain>
    </source>
</reference>
<keyword evidence="2" id="KW-1185">Reference proteome</keyword>
<gene>
    <name evidence="1" type="ORF">BDN72DRAFT_800757</name>
</gene>
<evidence type="ECO:0000313" key="1">
    <source>
        <dbReference type="EMBL" id="TFK65829.1"/>
    </source>
</evidence>
<feature type="non-terminal residue" evidence="1">
    <location>
        <position position="554"/>
    </location>
</feature>
<sequence>MRDVYLFFCSTQTAMSDFQRPRKSRRILPSTDVHGGLHPDSLSSILDPQPFLDVGPIPTTEPGTSGVVITWQLPVVSGVSGGLPPRPIQPRPPPCPVQPIPLPPLLQSAPPRPSSQRVLPPPQQHPFQVLSERQSARPSSVPSPILPIGCRPYSEPTACHNLGRMDIECPYCHALHWDAEKTSRSRIGRPSFGTCCDHGQVQLPPLRDPPPLLRDLLTGMDSMSKEFRKDIRQYNMAFAFTSLGVQQDDVNDHGGWVFRILGQLSHLAGSLLPSGGLAPQFAQLYILDPAVALRHRTDRNKNLSPTLMSSLQSMLTASHHYATVYKHAFEILPLDAPDYEIRLHVTSTTDHRRYNLPTGDEVAAILPGDGSATEARDIILRRRMPEGQGLYRIHDGHPAYAPLHYVLLFPHGDHGWHYGLRLHQPDKSSPARLTLTRYTAYRIHFREIEFPTILRGGRLFQQYIVDMWASADQDRLSYLRHNQGKLRAALYSGLEDALSHSDGTIELGELGTRYVLPSTYIGGARHMQQRFQDAMAIARYFKKVDLFITITANP</sequence>
<proteinExistence type="predicted"/>
<organism evidence="1 2">
    <name type="scientific">Pluteus cervinus</name>
    <dbReference type="NCBI Taxonomy" id="181527"/>
    <lineage>
        <taxon>Eukaryota</taxon>
        <taxon>Fungi</taxon>
        <taxon>Dikarya</taxon>
        <taxon>Basidiomycota</taxon>
        <taxon>Agaricomycotina</taxon>
        <taxon>Agaricomycetes</taxon>
        <taxon>Agaricomycetidae</taxon>
        <taxon>Agaricales</taxon>
        <taxon>Pluteineae</taxon>
        <taxon>Pluteaceae</taxon>
        <taxon>Pluteus</taxon>
    </lineage>
</organism>
<dbReference type="EMBL" id="ML208424">
    <property type="protein sequence ID" value="TFK65829.1"/>
    <property type="molecule type" value="Genomic_DNA"/>
</dbReference>
<name>A0ACD3AJL4_9AGAR</name>
<accession>A0ACD3AJL4</accession>
<evidence type="ECO:0000313" key="2">
    <source>
        <dbReference type="Proteomes" id="UP000308600"/>
    </source>
</evidence>
<dbReference type="Proteomes" id="UP000308600">
    <property type="component" value="Unassembled WGS sequence"/>
</dbReference>
<protein>
    <submittedName>
        <fullName evidence="1">Uncharacterized protein</fullName>
    </submittedName>
</protein>